<name>A0A1A7YCA3_9TELE</name>
<evidence type="ECO:0000313" key="2">
    <source>
        <dbReference type="EMBL" id="SBP28147.1"/>
    </source>
</evidence>
<feature type="non-terminal residue" evidence="2">
    <location>
        <position position="1"/>
    </location>
</feature>
<evidence type="ECO:0000256" key="1">
    <source>
        <dbReference type="SAM" id="MobiDB-lite"/>
    </source>
</evidence>
<feature type="compositionally biased region" description="Basic and acidic residues" evidence="1">
    <location>
        <begin position="1"/>
        <end position="15"/>
    </location>
</feature>
<gene>
    <name evidence="2" type="primary">SERP2</name>
</gene>
<reference evidence="2" key="2">
    <citation type="submission" date="2016-06" db="EMBL/GenBank/DDBJ databases">
        <title>The genome of a short-lived fish provides insights into sex chromosome evolution and the genetic control of aging.</title>
        <authorList>
            <person name="Reichwald K."/>
            <person name="Felder M."/>
            <person name="Petzold A."/>
            <person name="Koch P."/>
            <person name="Groth M."/>
            <person name="Platzer M."/>
        </authorList>
    </citation>
    <scope>NUCLEOTIDE SEQUENCE</scope>
    <source>
        <tissue evidence="2">Brain</tissue>
    </source>
</reference>
<dbReference type="AlphaFoldDB" id="A0A1A7YCA3"/>
<proteinExistence type="predicted"/>
<accession>A0A1A7YCA3</accession>
<sequence>RETQQEHHPERKRSQDAAAAGGEVPCGSLVARPLCICCVWISHISDHPEHPYGDVIQGEALDPCPLPHTLTEPG</sequence>
<organism evidence="2">
    <name type="scientific">Iconisemion striatum</name>
    <dbReference type="NCBI Taxonomy" id="60296"/>
    <lineage>
        <taxon>Eukaryota</taxon>
        <taxon>Metazoa</taxon>
        <taxon>Chordata</taxon>
        <taxon>Craniata</taxon>
        <taxon>Vertebrata</taxon>
        <taxon>Euteleostomi</taxon>
        <taxon>Actinopterygii</taxon>
        <taxon>Neopterygii</taxon>
        <taxon>Teleostei</taxon>
        <taxon>Neoteleostei</taxon>
        <taxon>Acanthomorphata</taxon>
        <taxon>Ovalentaria</taxon>
        <taxon>Atherinomorphae</taxon>
        <taxon>Cyprinodontiformes</taxon>
        <taxon>Nothobranchiidae</taxon>
        <taxon>Iconisemion</taxon>
    </lineage>
</organism>
<reference evidence="2" key="1">
    <citation type="submission" date="2016-05" db="EMBL/GenBank/DDBJ databases">
        <authorList>
            <person name="Lavstsen T."/>
            <person name="Jespersen J.S."/>
        </authorList>
    </citation>
    <scope>NUCLEOTIDE SEQUENCE</scope>
    <source>
        <tissue evidence="2">Brain</tissue>
    </source>
</reference>
<dbReference type="EMBL" id="HADX01005915">
    <property type="protein sequence ID" value="SBP28147.1"/>
    <property type="molecule type" value="Transcribed_RNA"/>
</dbReference>
<feature type="region of interest" description="Disordered" evidence="1">
    <location>
        <begin position="1"/>
        <end position="22"/>
    </location>
</feature>
<protein>
    <submittedName>
        <fullName evidence="2">Stress-associated endoplasmic reticulum protein family member 2</fullName>
    </submittedName>
</protein>
<dbReference type="EMBL" id="HADW01010769">
    <property type="protein sequence ID" value="SBP12169.1"/>
    <property type="molecule type" value="Transcribed_RNA"/>
</dbReference>